<dbReference type="AlphaFoldDB" id="A0A8J5USY5"/>
<protein>
    <recommendedName>
        <fullName evidence="4">Opaque-phase-specific protein OP4</fullName>
    </recommendedName>
</protein>
<feature type="chain" id="PRO_5035186129" description="Opaque-phase-specific protein OP4" evidence="1">
    <location>
        <begin position="21"/>
        <end position="348"/>
    </location>
</feature>
<keyword evidence="3" id="KW-1185">Reference proteome</keyword>
<name>A0A8J5USY5_9ASCO</name>
<keyword evidence="1" id="KW-0732">Signal</keyword>
<sequence>MKFTSVFILIPLFWTYVVHATYDVNYQFNFNKRADNETNTTVDATSAPLNLTTMIVQVYESGMIQELLYNFTSSHENNEALANATVAFLQNSEGATSLLSSLNITINTTQILNAVMASGLIQQVADGLLVNDTNRQALGAMVGSLLGSPDFVWVSYLIKGLGEGEQLTLDWIVDVITNSKSKANTNEDNQSDIRIARLRKRADNDTTTASNTTATSDFEGTFNAFIGNIISQVVNSDLITRTITEVLNAVTQSKIVVPLIMQSLQLPGLGDLLVTMVTTMYRGGIFNNIPLQAYFEMLKEEHILAEQTQALFTHPVYGPAIGKLFKQMEDAGVYQRIQDNMYGPHKRN</sequence>
<organism evidence="2 3">
    <name type="scientific">[Candida] subhashii</name>
    <dbReference type="NCBI Taxonomy" id="561895"/>
    <lineage>
        <taxon>Eukaryota</taxon>
        <taxon>Fungi</taxon>
        <taxon>Dikarya</taxon>
        <taxon>Ascomycota</taxon>
        <taxon>Saccharomycotina</taxon>
        <taxon>Pichiomycetes</taxon>
        <taxon>Debaryomycetaceae</taxon>
        <taxon>Spathaspora</taxon>
    </lineage>
</organism>
<reference evidence="2 3" key="1">
    <citation type="journal article" date="2021" name="DNA Res.">
        <title>Genome analysis of Candida subhashii reveals its hybrid nature and dual mitochondrial genome conformations.</title>
        <authorList>
            <person name="Mixao V."/>
            <person name="Hegedusova E."/>
            <person name="Saus E."/>
            <person name="Pryszcz L.P."/>
            <person name="Cillingova A."/>
            <person name="Nosek J."/>
            <person name="Gabaldon T."/>
        </authorList>
    </citation>
    <scope>NUCLEOTIDE SEQUENCE [LARGE SCALE GENOMIC DNA]</scope>
    <source>
        <strain evidence="2 3">CBS 10753</strain>
    </source>
</reference>
<accession>A0A8J5USY5</accession>
<proteinExistence type="predicted"/>
<evidence type="ECO:0008006" key="4">
    <source>
        <dbReference type="Google" id="ProtNLM"/>
    </source>
</evidence>
<evidence type="ECO:0000313" key="2">
    <source>
        <dbReference type="EMBL" id="KAG7661040.1"/>
    </source>
</evidence>
<dbReference type="Proteomes" id="UP000694255">
    <property type="component" value="Unassembled WGS sequence"/>
</dbReference>
<feature type="signal peptide" evidence="1">
    <location>
        <begin position="1"/>
        <end position="20"/>
    </location>
</feature>
<dbReference type="EMBL" id="JAGSYN010000270">
    <property type="protein sequence ID" value="KAG7661040.1"/>
    <property type="molecule type" value="Genomic_DNA"/>
</dbReference>
<dbReference type="RefSeq" id="XP_049261273.1">
    <property type="nucleotide sequence ID" value="XM_049409476.1"/>
</dbReference>
<evidence type="ECO:0000256" key="1">
    <source>
        <dbReference type="SAM" id="SignalP"/>
    </source>
</evidence>
<dbReference type="OrthoDB" id="4095418at2759"/>
<dbReference type="GeneID" id="73472212"/>
<comment type="caution">
    <text evidence="2">The sequence shown here is derived from an EMBL/GenBank/DDBJ whole genome shotgun (WGS) entry which is preliminary data.</text>
</comment>
<evidence type="ECO:0000313" key="3">
    <source>
        <dbReference type="Proteomes" id="UP000694255"/>
    </source>
</evidence>
<gene>
    <name evidence="2" type="ORF">J8A68_005412</name>
</gene>